<reference evidence="2 3" key="2">
    <citation type="journal article" date="2023" name="MicrobiologyOpen">
        <title>Genomics of the tumorigenes clade of the family Rhizobiaceae and description of Rhizobium rhododendri sp. nov.</title>
        <authorList>
            <person name="Kuzmanovic N."/>
            <person name="diCenzo G.C."/>
            <person name="Bunk B."/>
            <person name="Sproeer C."/>
            <person name="Fruehling A."/>
            <person name="Neumann-Schaal M."/>
            <person name="Overmann J."/>
            <person name="Smalla K."/>
        </authorList>
    </citation>
    <scope>NUCLEOTIDE SEQUENCE [LARGE SCALE GENOMIC DNA]</scope>
    <source>
        <strain evidence="3">rho-6.2</strain>
        <plasmid evidence="2 3">unnamed1</plasmid>
    </source>
</reference>
<evidence type="ECO:0000313" key="2">
    <source>
        <dbReference type="EMBL" id="WFS25560.1"/>
    </source>
</evidence>
<gene>
    <name evidence="2" type="ORF">PR018_18430</name>
</gene>
<dbReference type="EMBL" id="CP117268">
    <property type="protein sequence ID" value="WFS25560.1"/>
    <property type="molecule type" value="Genomic_DNA"/>
</dbReference>
<evidence type="ECO:0000313" key="3">
    <source>
        <dbReference type="Proteomes" id="UP000318939"/>
    </source>
</evidence>
<dbReference type="Proteomes" id="UP000318939">
    <property type="component" value="Plasmid unnamed1"/>
</dbReference>
<proteinExistence type="predicted"/>
<keyword evidence="2" id="KW-0614">Plasmid</keyword>
<dbReference type="Gene3D" id="1.25.40.10">
    <property type="entry name" value="Tetratricopeptide repeat domain"/>
    <property type="match status" value="1"/>
</dbReference>
<name>A0ABY8IQ36_9HYPH</name>
<dbReference type="RefSeq" id="WP_142830857.1">
    <property type="nucleotide sequence ID" value="NZ_CP117268.1"/>
</dbReference>
<keyword evidence="1" id="KW-0802">TPR repeat</keyword>
<dbReference type="SUPFAM" id="SSF48452">
    <property type="entry name" value="TPR-like"/>
    <property type="match status" value="1"/>
</dbReference>
<sequence>MKFKLHTFGRLRLVDRVGDVSFPEKALLALCYLLDTKQMEAKREDVAALLWSGSSQSGLLANMRKLISRIKDRQLELGVEFLTFTDKTIRVEIGSLDFDLTSIDTLEDEDAVRSLHRMLNVIGPEFLQDFVPMDTLLDAWVEEKRKGCSDRLLRAFKRALPMLSARGCDDVMRTAALRLFTLYPQDEEVQRFLLECSGSEGSLEGLSSGASLKEETPSGSADAGQDLLSLDLAGRMFNKQFAEARALLLARPSPFLSPYGGGHLKLPRLALLPPQLDGGNIVATLLAASLVEDITIGFGALKSVRVIAPHTASQFSRDPDKAATFARHSISYILDTRISYDEEVSLFAQLISFANDEIVWAERFSLDASNLTRQRREISKRIAVTVASQIERDELSRAYFEASPEAYHSYLVGQRHLKDLTLPNLRRARREFRSALQTNPHFAPALSGIARTYSKEWLLTARGDQELLASAAEFSTKAIAAGADLGGGYRELGVVRLLQGDLDESVEAMKLAEKLSPHNADIIADHADTLVHYSQPAAAMEKIVNAIDLNPLTPDTYLWTAAGASYCLLNFEAALAYIAMTHDKSLTNRLSAACWAMLGDIRKARSFVRKARQSNPDFDVDKWLSVIAMKEQWQKDLYREGLRKAGF</sequence>
<dbReference type="InterPro" id="IPR011990">
    <property type="entry name" value="TPR-like_helical_dom_sf"/>
</dbReference>
<geneLocation type="plasmid" evidence="2 3">
    <name>unnamed1</name>
</geneLocation>
<reference evidence="2 3" key="1">
    <citation type="journal article" date="2019" name="Phytopathology">
        <title>A Novel Group of Rhizobium tumorigenes-Like Agrobacteria Associated with Crown Gall Disease of Rhododendron and Blueberry.</title>
        <authorList>
            <person name="Kuzmanovic N."/>
            <person name="Behrens P."/>
            <person name="Idczak E."/>
            <person name="Wagner S."/>
            <person name="Gotz M."/>
            <person name="Sproer C."/>
            <person name="Bunk B."/>
            <person name="Overmann J."/>
            <person name="Smalla K."/>
        </authorList>
    </citation>
    <scope>NUCLEOTIDE SEQUENCE [LARGE SCALE GENOMIC DNA]</scope>
    <source>
        <strain evidence="3">rho-6.2</strain>
    </source>
</reference>
<accession>A0ABY8IQ36</accession>
<dbReference type="PROSITE" id="PS50005">
    <property type="entry name" value="TPR"/>
    <property type="match status" value="1"/>
</dbReference>
<keyword evidence="3" id="KW-1185">Reference proteome</keyword>
<protein>
    <submittedName>
        <fullName evidence="2">Uncharacterized protein</fullName>
    </submittedName>
</protein>
<dbReference type="InterPro" id="IPR019734">
    <property type="entry name" value="TPR_rpt"/>
</dbReference>
<evidence type="ECO:0000256" key="1">
    <source>
        <dbReference type="PROSITE-ProRule" id="PRU00339"/>
    </source>
</evidence>
<organism evidence="2 3">
    <name type="scientific">Rhizobium rhododendri</name>
    <dbReference type="NCBI Taxonomy" id="2506430"/>
    <lineage>
        <taxon>Bacteria</taxon>
        <taxon>Pseudomonadati</taxon>
        <taxon>Pseudomonadota</taxon>
        <taxon>Alphaproteobacteria</taxon>
        <taxon>Hyphomicrobiales</taxon>
        <taxon>Rhizobiaceae</taxon>
        <taxon>Rhizobium/Agrobacterium group</taxon>
        <taxon>Rhizobium</taxon>
    </lineage>
</organism>
<feature type="repeat" description="TPR" evidence="1">
    <location>
        <begin position="486"/>
        <end position="519"/>
    </location>
</feature>